<proteinExistence type="predicted"/>
<protein>
    <recommendedName>
        <fullName evidence="2">DUF1788 domain-containing protein</fullName>
    </recommendedName>
</protein>
<sequence>MDSDKLFDFLSDEGFQEPKTGKLFFPAYIYTYDQTEEYEVRAGIETLNKKLQRPTRNLDSLILNIYDELISFLKDKSFVGESIYDQIIEKEKENPIEASKWIIEEIGAGEFYEYIENKVKSHFYNDTSGKRVYLLIYGFGTAYPYLRASDFLKNTEALIKDFKIIVFYPGIYQDGHYSLFSELHDDNIYRANHLNNYIG</sequence>
<organism evidence="1">
    <name type="scientific">marine sediment metagenome</name>
    <dbReference type="NCBI Taxonomy" id="412755"/>
    <lineage>
        <taxon>unclassified sequences</taxon>
        <taxon>metagenomes</taxon>
        <taxon>ecological metagenomes</taxon>
    </lineage>
</organism>
<evidence type="ECO:0008006" key="2">
    <source>
        <dbReference type="Google" id="ProtNLM"/>
    </source>
</evidence>
<gene>
    <name evidence="1" type="ORF">S12H4_40562</name>
</gene>
<dbReference type="EMBL" id="BARW01024626">
    <property type="protein sequence ID" value="GAI94057.1"/>
    <property type="molecule type" value="Genomic_DNA"/>
</dbReference>
<dbReference type="InterPro" id="IPR014858">
    <property type="entry name" value="BrxB"/>
</dbReference>
<reference evidence="1" key="1">
    <citation type="journal article" date="2014" name="Front. Microbiol.">
        <title>High frequency of phylogenetically diverse reductive dehalogenase-homologous genes in deep subseafloor sedimentary metagenomes.</title>
        <authorList>
            <person name="Kawai M."/>
            <person name="Futagami T."/>
            <person name="Toyoda A."/>
            <person name="Takaki Y."/>
            <person name="Nishi S."/>
            <person name="Hori S."/>
            <person name="Arai W."/>
            <person name="Tsubouchi T."/>
            <person name="Morono Y."/>
            <person name="Uchiyama I."/>
            <person name="Ito T."/>
            <person name="Fujiyama A."/>
            <person name="Inagaki F."/>
            <person name="Takami H."/>
        </authorList>
    </citation>
    <scope>NUCLEOTIDE SEQUENCE</scope>
    <source>
        <strain evidence="1">Expedition CK06-06</strain>
    </source>
</reference>
<name>X1SLY3_9ZZZZ</name>
<dbReference type="AlphaFoldDB" id="X1SLY3"/>
<comment type="caution">
    <text evidence="1">The sequence shown here is derived from an EMBL/GenBank/DDBJ whole genome shotgun (WGS) entry which is preliminary data.</text>
</comment>
<dbReference type="Pfam" id="PF08747">
    <property type="entry name" value="BrxB"/>
    <property type="match status" value="1"/>
</dbReference>
<evidence type="ECO:0000313" key="1">
    <source>
        <dbReference type="EMBL" id="GAI94057.1"/>
    </source>
</evidence>
<accession>X1SLY3</accession>